<keyword evidence="4" id="KW-1185">Reference proteome</keyword>
<feature type="region of interest" description="Disordered" evidence="1">
    <location>
        <begin position="107"/>
        <end position="147"/>
    </location>
</feature>
<dbReference type="Pfam" id="PF03372">
    <property type="entry name" value="Exo_endo_phos"/>
    <property type="match status" value="1"/>
</dbReference>
<feature type="region of interest" description="Disordered" evidence="1">
    <location>
        <begin position="636"/>
        <end position="673"/>
    </location>
</feature>
<dbReference type="SUPFAM" id="SSF56219">
    <property type="entry name" value="DNase I-like"/>
    <property type="match status" value="1"/>
</dbReference>
<feature type="compositionally biased region" description="Polar residues" evidence="1">
    <location>
        <begin position="45"/>
        <end position="55"/>
    </location>
</feature>
<proteinExistence type="predicted"/>
<dbReference type="PANTHER" id="PTHR16320">
    <property type="entry name" value="SPHINGOMYELINASE FAMILY MEMBER"/>
    <property type="match status" value="1"/>
</dbReference>
<evidence type="ECO:0000256" key="1">
    <source>
        <dbReference type="SAM" id="MobiDB-lite"/>
    </source>
</evidence>
<protein>
    <recommendedName>
        <fullName evidence="2">Endonuclease/exonuclease/phosphatase domain-containing protein</fullName>
    </recommendedName>
</protein>
<feature type="compositionally biased region" description="Low complexity" evidence="1">
    <location>
        <begin position="79"/>
        <end position="89"/>
    </location>
</feature>
<feature type="compositionally biased region" description="Low complexity" evidence="1">
    <location>
        <begin position="1"/>
        <end position="23"/>
    </location>
</feature>
<comment type="caution">
    <text evidence="3">The sequence shown here is derived from an EMBL/GenBank/DDBJ whole genome shotgun (WGS) entry which is preliminary data.</text>
</comment>
<name>A0A3M8AK73_9MICO</name>
<feature type="compositionally biased region" description="Basic residues" evidence="1">
    <location>
        <begin position="113"/>
        <end position="124"/>
    </location>
</feature>
<gene>
    <name evidence="3" type="ORF">EDM22_03985</name>
</gene>
<organism evidence="3 4">
    <name type="scientific">Agromyces tardus</name>
    <dbReference type="NCBI Taxonomy" id="2583849"/>
    <lineage>
        <taxon>Bacteria</taxon>
        <taxon>Bacillati</taxon>
        <taxon>Actinomycetota</taxon>
        <taxon>Actinomycetes</taxon>
        <taxon>Micrococcales</taxon>
        <taxon>Microbacteriaceae</taxon>
        <taxon>Agromyces</taxon>
    </lineage>
</organism>
<evidence type="ECO:0000259" key="2">
    <source>
        <dbReference type="Pfam" id="PF03372"/>
    </source>
</evidence>
<dbReference type="InterPro" id="IPR038772">
    <property type="entry name" value="Sph/SMPD2-like"/>
</dbReference>
<dbReference type="PANTHER" id="PTHR16320:SF23">
    <property type="entry name" value="SPHINGOMYELINASE C 1"/>
    <property type="match status" value="1"/>
</dbReference>
<dbReference type="EMBL" id="RHHB01000003">
    <property type="protein sequence ID" value="RNB51598.1"/>
    <property type="molecule type" value="Genomic_DNA"/>
</dbReference>
<dbReference type="OrthoDB" id="9787701at2"/>
<sequence>MAASRSSSASSAAWSNRSTAASAERSCSIASQLSVMAPFLRAPPTSESSRNTRSAGETLPLLTACGGRVRPAGRRAGHPADSGPLGTALMPPPPPGRTLTPFTRATSDASATTRRHRHHRHHPTPARPRTATADAHARRPAAKDGAPMRPLRLMTFNVQLLPVIAGVSEGTVSVPAGIAGLLPGLAVDSIARAEAVADDLLAIAPTERPDVLALNEVFSEDARSVLMNRLKPEWPNVIESVHGGDLEEDAGLMVFSQLPFLPLPGGGDRRERFYSDDAGADSWASKAAVLVQVGLPAERTTLVFTHLQASYDTEEQYRDVRKNQLAEIRELVAEVLGASPGSWQNVIVAGDLNIRGDLDATSNEWFDVFDNPSDKFGELFADSWIEMRPPGVSEDLDPGLTNRNRETQAEQRLDYICRLKTMDGTDLVAHHMRVGHRDPSDHYALEALIQVRDDHCQPCSAVDIDAAGPIAGTSGAGQPQTSLAYLVQPDIAAEGGRSWAWVRRPGTYTFHHSPSLVVEVFAADDISRPLTRLDSLSKSAVPPAVQVVYDEFGRQIDDEGSTFVNREPMLVSMRTKSGAPGSGVLLVLEHLGDSKATAIALPPHQDVLVPFPPNQRLGDDDTAWFRLRTVKTLMGTPRQESVTVEQPAGSGKIEAQDAAGSGLGSDSGPNTLTHDFTASAEDEIFIVVQRDSDADTGQVIRWSTPVSYLRLDKGFTVHVANESGLDWPGEDEPEFEMWMDGEKLLTTSWDDADTGEDWPGMADKVFFEAVQRGWTSKSIAFTGALDFTIEDPDDLGAAHGVTSWTIAGLSPNEPPERKRTVAVTVFDTISNGLYTVNCTLSRDP</sequence>
<accession>A0A3M8AK73</accession>
<reference evidence="3 4" key="1">
    <citation type="submission" date="2018-10" db="EMBL/GenBank/DDBJ databases">
        <title>Isolation, diversity and antibacterial activity of antinobacteria from the wheat rhizosphere soil.</title>
        <authorList>
            <person name="Sun T."/>
        </authorList>
    </citation>
    <scope>NUCLEOTIDE SEQUENCE [LARGE SCALE GENOMIC DNA]</scope>
    <source>
        <strain evidence="3 4">SJ-23</strain>
    </source>
</reference>
<dbReference type="Proteomes" id="UP000275048">
    <property type="component" value="Unassembled WGS sequence"/>
</dbReference>
<evidence type="ECO:0000313" key="3">
    <source>
        <dbReference type="EMBL" id="RNB51598.1"/>
    </source>
</evidence>
<dbReference type="InterPro" id="IPR036691">
    <property type="entry name" value="Endo/exonu/phosph_ase_sf"/>
</dbReference>
<feature type="domain" description="Endonuclease/exonuclease/phosphatase" evidence="2">
    <location>
        <begin position="154"/>
        <end position="416"/>
    </location>
</feature>
<dbReference type="AlphaFoldDB" id="A0A3M8AK73"/>
<dbReference type="GO" id="GO:0004767">
    <property type="term" value="F:sphingomyelin phosphodiesterase activity"/>
    <property type="evidence" value="ECO:0007669"/>
    <property type="project" value="InterPro"/>
</dbReference>
<feature type="compositionally biased region" description="Low complexity" evidence="1">
    <location>
        <begin position="657"/>
        <end position="668"/>
    </location>
</feature>
<feature type="region of interest" description="Disordered" evidence="1">
    <location>
        <begin position="1"/>
        <end position="27"/>
    </location>
</feature>
<feature type="region of interest" description="Disordered" evidence="1">
    <location>
        <begin position="41"/>
        <end position="93"/>
    </location>
</feature>
<dbReference type="Gene3D" id="3.60.10.10">
    <property type="entry name" value="Endonuclease/exonuclease/phosphatase"/>
    <property type="match status" value="1"/>
</dbReference>
<dbReference type="InterPro" id="IPR005135">
    <property type="entry name" value="Endo/exonuclease/phosphatase"/>
</dbReference>
<evidence type="ECO:0000313" key="4">
    <source>
        <dbReference type="Proteomes" id="UP000275048"/>
    </source>
</evidence>